<accession>A0A6G1J147</accession>
<evidence type="ECO:0000313" key="3">
    <source>
        <dbReference type="Proteomes" id="UP000799291"/>
    </source>
</evidence>
<feature type="region of interest" description="Disordered" evidence="1">
    <location>
        <begin position="143"/>
        <end position="175"/>
    </location>
</feature>
<feature type="compositionally biased region" description="Polar residues" evidence="1">
    <location>
        <begin position="143"/>
        <end position="158"/>
    </location>
</feature>
<dbReference type="OrthoDB" id="3692269at2759"/>
<feature type="compositionally biased region" description="Polar residues" evidence="1">
    <location>
        <begin position="303"/>
        <end position="317"/>
    </location>
</feature>
<name>A0A6G1J147_9PLEO</name>
<feature type="compositionally biased region" description="Low complexity" evidence="1">
    <location>
        <begin position="219"/>
        <end position="233"/>
    </location>
</feature>
<feature type="region of interest" description="Disordered" evidence="1">
    <location>
        <begin position="216"/>
        <end position="346"/>
    </location>
</feature>
<dbReference type="Proteomes" id="UP000799291">
    <property type="component" value="Unassembled WGS sequence"/>
</dbReference>
<feature type="compositionally biased region" description="Low complexity" evidence="1">
    <location>
        <begin position="392"/>
        <end position="401"/>
    </location>
</feature>
<evidence type="ECO:0000256" key="1">
    <source>
        <dbReference type="SAM" id="MobiDB-lite"/>
    </source>
</evidence>
<dbReference type="EMBL" id="MU005582">
    <property type="protein sequence ID" value="KAF2683920.1"/>
    <property type="molecule type" value="Genomic_DNA"/>
</dbReference>
<sequence length="554" mass="62423">MGQSRIERDALHKAYESDLKRDLDAINNVLDRETEAEADPTRRTQQPLLRSCSAESIKDRGLVEMIHFAKDPYQRLLRWRVCNAHMTRLGGLDLRNPRKEFDNLVIEMNPICVNHVADGTTPLPADNAERNAIRASVIQRMLQATESPSRGATQSGSINERRQTPLPAHRLFEPTPKVLNSTTLPLAVCSPRQTYTRYVNPADYPSVRTSNTQKNYVWSQSSNSSTKSSPTPQATMSPKQGHMPNLTSNAGQKRKGADIDPDLFSTKRRATSGPVVSSFVHGYRSPYCPSGAQQAYGRPPSPSQEAGQRTASSQSQHKQPERTQPERQRQLTPATSSPTIHSSGGPILDLQTLFVKEKSGKTGETSAHPILDPNALYVKERDVQTGERPAMPQSLQQRQPPTQQPAPQQPRPLPTVQSSQAGPVSQDRANPEWVVWYNNQQKKAEEERQGAARLQRLRVEIQAEIAAGADVLAYRYYEYMKLFPINRQGDNFSKYHRDLLANQVIRERSSVELRRAVQFAKSRWWNYWTSKELDIVMEAMKKAEERPSGLAEDM</sequence>
<keyword evidence="3" id="KW-1185">Reference proteome</keyword>
<feature type="compositionally biased region" description="Pro residues" evidence="1">
    <location>
        <begin position="402"/>
        <end position="413"/>
    </location>
</feature>
<evidence type="ECO:0000313" key="2">
    <source>
        <dbReference type="EMBL" id="KAF2683920.1"/>
    </source>
</evidence>
<feature type="region of interest" description="Disordered" evidence="1">
    <location>
        <begin position="383"/>
        <end position="427"/>
    </location>
</feature>
<protein>
    <submittedName>
        <fullName evidence="2">Uncharacterized protein</fullName>
    </submittedName>
</protein>
<proteinExistence type="predicted"/>
<organism evidence="2 3">
    <name type="scientific">Lentithecium fluviatile CBS 122367</name>
    <dbReference type="NCBI Taxonomy" id="1168545"/>
    <lineage>
        <taxon>Eukaryota</taxon>
        <taxon>Fungi</taxon>
        <taxon>Dikarya</taxon>
        <taxon>Ascomycota</taxon>
        <taxon>Pezizomycotina</taxon>
        <taxon>Dothideomycetes</taxon>
        <taxon>Pleosporomycetidae</taxon>
        <taxon>Pleosporales</taxon>
        <taxon>Massarineae</taxon>
        <taxon>Lentitheciaceae</taxon>
        <taxon>Lentithecium</taxon>
    </lineage>
</organism>
<gene>
    <name evidence="2" type="ORF">K458DRAFT_451634</name>
</gene>
<reference evidence="2" key="1">
    <citation type="journal article" date="2020" name="Stud. Mycol.">
        <title>101 Dothideomycetes genomes: a test case for predicting lifestyles and emergence of pathogens.</title>
        <authorList>
            <person name="Haridas S."/>
            <person name="Albert R."/>
            <person name="Binder M."/>
            <person name="Bloem J."/>
            <person name="Labutti K."/>
            <person name="Salamov A."/>
            <person name="Andreopoulos B."/>
            <person name="Baker S."/>
            <person name="Barry K."/>
            <person name="Bills G."/>
            <person name="Bluhm B."/>
            <person name="Cannon C."/>
            <person name="Castanera R."/>
            <person name="Culley D."/>
            <person name="Daum C."/>
            <person name="Ezra D."/>
            <person name="Gonzalez J."/>
            <person name="Henrissat B."/>
            <person name="Kuo A."/>
            <person name="Liang C."/>
            <person name="Lipzen A."/>
            <person name="Lutzoni F."/>
            <person name="Magnuson J."/>
            <person name="Mondo S."/>
            <person name="Nolan M."/>
            <person name="Ohm R."/>
            <person name="Pangilinan J."/>
            <person name="Park H.-J."/>
            <person name="Ramirez L."/>
            <person name="Alfaro M."/>
            <person name="Sun H."/>
            <person name="Tritt A."/>
            <person name="Yoshinaga Y."/>
            <person name="Zwiers L.-H."/>
            <person name="Turgeon B."/>
            <person name="Goodwin S."/>
            <person name="Spatafora J."/>
            <person name="Crous P."/>
            <person name="Grigoriev I."/>
        </authorList>
    </citation>
    <scope>NUCLEOTIDE SEQUENCE</scope>
    <source>
        <strain evidence="2">CBS 122367</strain>
    </source>
</reference>
<feature type="compositionally biased region" description="Basic and acidic residues" evidence="1">
    <location>
        <begin position="318"/>
        <end position="329"/>
    </location>
</feature>
<dbReference type="AlphaFoldDB" id="A0A6G1J147"/>